<proteinExistence type="predicted"/>
<feature type="domain" description="DUF306" evidence="1">
    <location>
        <begin position="54"/>
        <end position="143"/>
    </location>
</feature>
<dbReference type="EMBL" id="JBHRYQ010000001">
    <property type="protein sequence ID" value="MFC3812096.1"/>
    <property type="molecule type" value="Genomic_DNA"/>
</dbReference>
<dbReference type="Gene3D" id="2.40.128.270">
    <property type="match status" value="1"/>
</dbReference>
<organism evidence="2 3">
    <name type="scientific">Lacihabitans lacunae</name>
    <dbReference type="NCBI Taxonomy" id="1028214"/>
    <lineage>
        <taxon>Bacteria</taxon>
        <taxon>Pseudomonadati</taxon>
        <taxon>Bacteroidota</taxon>
        <taxon>Cytophagia</taxon>
        <taxon>Cytophagales</taxon>
        <taxon>Leadbetterellaceae</taxon>
        <taxon>Lacihabitans</taxon>
    </lineage>
</organism>
<name>A0ABV7YYQ9_9BACT</name>
<dbReference type="Proteomes" id="UP001595616">
    <property type="component" value="Unassembled WGS sequence"/>
</dbReference>
<protein>
    <submittedName>
        <fullName evidence="2">META domain-containing protein</fullName>
    </submittedName>
</protein>
<gene>
    <name evidence="2" type="ORF">ACFOOI_15655</name>
</gene>
<dbReference type="InterPro" id="IPR005184">
    <property type="entry name" value="DUF306_Meta_HslJ"/>
</dbReference>
<dbReference type="InterPro" id="IPR038670">
    <property type="entry name" value="HslJ-like_sf"/>
</dbReference>
<comment type="caution">
    <text evidence="2">The sequence shown here is derived from an EMBL/GenBank/DDBJ whole genome shotgun (WGS) entry which is preliminary data.</text>
</comment>
<evidence type="ECO:0000259" key="1">
    <source>
        <dbReference type="Pfam" id="PF03724"/>
    </source>
</evidence>
<reference evidence="3" key="1">
    <citation type="journal article" date="2019" name="Int. J. Syst. Evol. Microbiol.">
        <title>The Global Catalogue of Microorganisms (GCM) 10K type strain sequencing project: providing services to taxonomists for standard genome sequencing and annotation.</title>
        <authorList>
            <consortium name="The Broad Institute Genomics Platform"/>
            <consortium name="The Broad Institute Genome Sequencing Center for Infectious Disease"/>
            <person name="Wu L."/>
            <person name="Ma J."/>
        </authorList>
    </citation>
    <scope>NUCLEOTIDE SEQUENCE [LARGE SCALE GENOMIC DNA]</scope>
    <source>
        <strain evidence="3">CECT 7956</strain>
    </source>
</reference>
<evidence type="ECO:0000313" key="3">
    <source>
        <dbReference type="Proteomes" id="UP001595616"/>
    </source>
</evidence>
<keyword evidence="3" id="KW-1185">Reference proteome</keyword>
<evidence type="ECO:0000313" key="2">
    <source>
        <dbReference type="EMBL" id="MFC3812096.1"/>
    </source>
</evidence>
<sequence length="168" mass="18615">MYRLLILLFMVPLLSVDSCTKVSPESIEPADLSGKWVLKNYFLGDAIDTPCGYENANPPEITFEISQDTDKKNTYKFSGKSTINSFFGSFEITDFDTDKKIASIAVGAVGSTKMAGPPELMQCESRFFEFLSNSKELKISEGKCLIGTFPKTTVPSRDGGTYLIFEKK</sequence>
<dbReference type="Pfam" id="PF03724">
    <property type="entry name" value="META"/>
    <property type="match status" value="1"/>
</dbReference>
<dbReference type="RefSeq" id="WP_379838960.1">
    <property type="nucleotide sequence ID" value="NZ_JBHRYQ010000001.1"/>
</dbReference>
<accession>A0ABV7YYQ9</accession>